<name>A0A429X7L8_SIMTE</name>
<dbReference type="RefSeq" id="WP_120116631.1">
    <property type="nucleotide sequence ID" value="NZ_QYTW02000011.1"/>
</dbReference>
<sequence length="146" mass="17218">MGYYNIAIVLQILLFFYFEVTTLLNLFPWNDLSKYIRKETFTEAITNGLFILLCIGLFATKIKWLMAISVIFYLVFLVMQILTWWMPYCTGIHLKQFPKSLYESHFKDTIKWLPPIKDHIIPDAQHNVLQLLSMITLIVSSISLFM</sequence>
<feature type="transmembrane region" description="Helical" evidence="1">
    <location>
        <begin position="6"/>
        <end position="28"/>
    </location>
</feature>
<dbReference type="OrthoDB" id="2930221at2"/>
<dbReference type="EMBL" id="QYTW02000011">
    <property type="protein sequence ID" value="RST59417.1"/>
    <property type="molecule type" value="Genomic_DNA"/>
</dbReference>
<proteinExistence type="predicted"/>
<feature type="transmembrane region" description="Helical" evidence="1">
    <location>
        <begin position="64"/>
        <end position="85"/>
    </location>
</feature>
<feature type="transmembrane region" description="Helical" evidence="1">
    <location>
        <begin position="40"/>
        <end position="58"/>
    </location>
</feature>
<protein>
    <submittedName>
        <fullName evidence="2">Uncharacterized protein</fullName>
    </submittedName>
</protein>
<keyword evidence="1" id="KW-0812">Transmembrane</keyword>
<dbReference type="Proteomes" id="UP000287296">
    <property type="component" value="Unassembled WGS sequence"/>
</dbReference>
<evidence type="ECO:0000313" key="3">
    <source>
        <dbReference type="Proteomes" id="UP000287296"/>
    </source>
</evidence>
<keyword evidence="1" id="KW-0472">Membrane</keyword>
<feature type="transmembrane region" description="Helical" evidence="1">
    <location>
        <begin position="127"/>
        <end position="145"/>
    </location>
</feature>
<accession>A0A429X7L8</accession>
<organism evidence="2 3">
    <name type="scientific">Siminovitchia terrae</name>
    <name type="common">Bacillus terrae</name>
    <dbReference type="NCBI Taxonomy" id="1914933"/>
    <lineage>
        <taxon>Bacteria</taxon>
        <taxon>Bacillati</taxon>
        <taxon>Bacillota</taxon>
        <taxon>Bacilli</taxon>
        <taxon>Bacillales</taxon>
        <taxon>Bacillaceae</taxon>
        <taxon>Siminovitchia</taxon>
    </lineage>
</organism>
<comment type="caution">
    <text evidence="2">The sequence shown here is derived from an EMBL/GenBank/DDBJ whole genome shotgun (WGS) entry which is preliminary data.</text>
</comment>
<dbReference type="AlphaFoldDB" id="A0A429X7L8"/>
<evidence type="ECO:0000256" key="1">
    <source>
        <dbReference type="SAM" id="Phobius"/>
    </source>
</evidence>
<gene>
    <name evidence="2" type="ORF">D5F11_012560</name>
</gene>
<reference evidence="2 3" key="1">
    <citation type="submission" date="2018-12" db="EMBL/GenBank/DDBJ databases">
        <authorList>
            <person name="Sun L."/>
            <person name="Chen Z."/>
        </authorList>
    </citation>
    <scope>NUCLEOTIDE SEQUENCE [LARGE SCALE GENOMIC DNA]</scope>
    <source>
        <strain evidence="2 3">LMG 29736</strain>
    </source>
</reference>
<evidence type="ECO:0000313" key="2">
    <source>
        <dbReference type="EMBL" id="RST59417.1"/>
    </source>
</evidence>
<keyword evidence="1" id="KW-1133">Transmembrane helix</keyword>